<dbReference type="CDD" id="cd00609">
    <property type="entry name" value="AAT_like"/>
    <property type="match status" value="1"/>
</dbReference>
<evidence type="ECO:0000259" key="8">
    <source>
        <dbReference type="Pfam" id="PF00155"/>
    </source>
</evidence>
<evidence type="ECO:0000256" key="1">
    <source>
        <dbReference type="ARBA" id="ARBA00001946"/>
    </source>
</evidence>
<dbReference type="HAMAP" id="MF_00027">
    <property type="entry name" value="CobB_CbiA"/>
    <property type="match status" value="1"/>
</dbReference>
<protein>
    <recommendedName>
        <fullName evidence="7">Hydrogenobyrinate a,c-diamide synthase</fullName>
        <ecNumber evidence="7">6.3.5.9</ecNumber>
    </recommendedName>
    <alternativeName>
        <fullName evidence="7">Hydrogenobyrinic acid a,c-diamide synthase</fullName>
    </alternativeName>
</protein>
<dbReference type="Gene3D" id="3.40.50.880">
    <property type="match status" value="1"/>
</dbReference>
<evidence type="ECO:0000256" key="7">
    <source>
        <dbReference type="HAMAP-Rule" id="MF_00027"/>
    </source>
</evidence>
<dbReference type="InterPro" id="IPR002586">
    <property type="entry name" value="CobQ/CobB/MinD/ParA_Nub-bd_dom"/>
</dbReference>
<dbReference type="AlphaFoldDB" id="A0A5Q6S4X8"/>
<evidence type="ECO:0000256" key="4">
    <source>
        <dbReference type="ARBA" id="ARBA00022840"/>
    </source>
</evidence>
<dbReference type="OrthoDB" id="9764035at2"/>
<dbReference type="RefSeq" id="WP_149768612.1">
    <property type="nucleotide sequence ID" value="NZ_VDFQ02000001.1"/>
</dbReference>
<keyword evidence="2 7" id="KW-0436">Ligase</keyword>
<dbReference type="GO" id="GO:0030170">
    <property type="term" value="F:pyridoxal phosphate binding"/>
    <property type="evidence" value="ECO:0007669"/>
    <property type="project" value="InterPro"/>
</dbReference>
<keyword evidence="7" id="KW-0169">Cobalamin biosynthesis</keyword>
<dbReference type="InterPro" id="IPR011698">
    <property type="entry name" value="GATase_3"/>
</dbReference>
<dbReference type="GO" id="GO:0005524">
    <property type="term" value="F:ATP binding"/>
    <property type="evidence" value="ECO:0007669"/>
    <property type="project" value="UniProtKB-UniRule"/>
</dbReference>
<reference evidence="11 12" key="1">
    <citation type="submission" date="2019-09" db="EMBL/GenBank/DDBJ databases">
        <title>Mumia zhuanghuii sp. nov. isolated from the intestinal contents of plateau pika (Ochotona curzoniae) in the Qinghai-Tibet plateau of China.</title>
        <authorList>
            <person name="Tian Z."/>
        </authorList>
    </citation>
    <scope>NUCLEOTIDE SEQUENCE [LARGE SCALE GENOMIC DNA]</scope>
    <source>
        <strain evidence="12">350</strain>
    </source>
</reference>
<feature type="domain" description="CobQ/CobB/MinD/ParA nucleotide binding" evidence="9">
    <location>
        <begin position="1"/>
        <end position="189"/>
    </location>
</feature>
<dbReference type="Gene3D" id="3.40.50.300">
    <property type="entry name" value="P-loop containing nucleotide triphosphate hydrolases"/>
    <property type="match status" value="1"/>
</dbReference>
<proteinExistence type="inferred from homology"/>
<dbReference type="EMBL" id="VDFQ02000001">
    <property type="protein sequence ID" value="KAA1425438.1"/>
    <property type="molecule type" value="Genomic_DNA"/>
</dbReference>
<dbReference type="UniPathway" id="UPA00148">
    <property type="reaction ID" value="UER00220"/>
</dbReference>
<dbReference type="EC" id="6.3.5.9" evidence="7"/>
<dbReference type="InterPro" id="IPR027417">
    <property type="entry name" value="P-loop_NTPase"/>
</dbReference>
<keyword evidence="4 7" id="KW-0067">ATP-binding</keyword>
<dbReference type="InterPro" id="IPR029062">
    <property type="entry name" value="Class_I_gatase-like"/>
</dbReference>
<keyword evidence="6 7" id="KW-0315">Glutamine amidotransferase</keyword>
<comment type="miscellaneous">
    <text evidence="7">The a and c carboxylates of hydrogenobyrinate are activated for nucleophilic attack via formation of a phosphorylated intermediate by ATP. CobB catalyzes first the amidation of the c-carboxylate, and then that of the a-carboxylate.</text>
</comment>
<dbReference type="SUPFAM" id="SSF52317">
    <property type="entry name" value="Class I glutamine amidotransferase-like"/>
    <property type="match status" value="1"/>
</dbReference>
<dbReference type="NCBIfam" id="TIGR00379">
    <property type="entry name" value="cobB"/>
    <property type="match status" value="1"/>
</dbReference>
<feature type="site" description="Increases nucleophilicity of active site Cys" evidence="7">
    <location>
        <position position="427"/>
    </location>
</feature>
<dbReference type="SUPFAM" id="SSF53383">
    <property type="entry name" value="PLP-dependent transferases"/>
    <property type="match status" value="1"/>
</dbReference>
<evidence type="ECO:0000256" key="5">
    <source>
        <dbReference type="ARBA" id="ARBA00022842"/>
    </source>
</evidence>
<dbReference type="GO" id="GO:0043802">
    <property type="term" value="F:hydrogenobyrinic acid a,c-diamide synthase (glutamine-hydrolysing) activity"/>
    <property type="evidence" value="ECO:0007669"/>
    <property type="project" value="UniProtKB-UniRule"/>
</dbReference>
<evidence type="ECO:0000256" key="2">
    <source>
        <dbReference type="ARBA" id="ARBA00022598"/>
    </source>
</evidence>
<comment type="cofactor">
    <cofactor evidence="1 7">
        <name>Mg(2+)</name>
        <dbReference type="ChEBI" id="CHEBI:18420"/>
    </cofactor>
</comment>
<dbReference type="InterPro" id="IPR004484">
    <property type="entry name" value="CbiA/CobB_synth"/>
</dbReference>
<dbReference type="GO" id="GO:0042242">
    <property type="term" value="F:cobyrinic acid a,c-diamide synthase activity"/>
    <property type="evidence" value="ECO:0007669"/>
    <property type="project" value="InterPro"/>
</dbReference>
<dbReference type="CDD" id="cd05388">
    <property type="entry name" value="CobB_N"/>
    <property type="match status" value="1"/>
</dbReference>
<dbReference type="PANTHER" id="PTHR43873:SF1">
    <property type="entry name" value="COBYRINATE A,C-DIAMIDE SYNTHASE"/>
    <property type="match status" value="1"/>
</dbReference>
<dbReference type="Pfam" id="PF07685">
    <property type="entry name" value="GATase_3"/>
    <property type="match status" value="1"/>
</dbReference>
<sequence length="821" mass="85518">MIAAPASGHGKTTVATGLMAALARTGLEVSGHKVGPDYIDPGYHALATGRPGRNLDPYLVGEDRVAPLLLHGAGPLDGRRAADVAVIEGVMGLYDGQLETDGFSSTAHVAALTRTPVVLVVDVSHASRTIGAVVHGLVSYDPRVEVAGVILNKAGSARHADEVRRAIRDVPVLGVLHRDAGIEAPSRHLGLVPAAERSEAAHSLDVLAERIATAVDLDAVLRIARSADPLGAEPWRASDHVAPPATVDGARPVVAMAGGRAFTFRYAETEELLRAAGCDVVTFDPLEDAALPDRTAGIYLGGGFPEVHAADLAANQPLRAALAAAVADGVPTVAECAGLLYLCRAVDSAPMVGVVDADAVMTPRLTLGYRRAVAPYDSLLGPAGTTVTAHEFHRTTVEPHAGALAAWRVGDRAVGFAGPALHASYLHTHWAGHPALAQAFADAVHGRASTARTSSRSVGAPVVTGIAAATTGAPMLEANGDRVPTPDLRHHGDVEVRDADLVDLAVNVWDGPRPPWLDDALRSSLDDLHHYPEARTAEAALAARHGRTPEEVLATAGAAEAFGLVARLRPWRRPVVVHPQFTEPDVALAEAGRTVTHVVLDATGGYSLDPARVPGDADLVVVGNPTNPTSRLHPADTVRAVARPGRLVVVDEAFMDFVPGETASLATARTAGVLVIRSLTKLWSIPGVRAGYVLGEPDVIAALRAAQAPWSVSTTAGAAMRACATDDAAAEAGRRAATTAAYRQVLTDGLDALSIPYVADPAGPFVLARPGAGVREQLREAGFALRRCDTFPGLDATWVRIAVRPPDVTARLLDTLHEIAR</sequence>
<dbReference type="SUPFAM" id="SSF52540">
    <property type="entry name" value="P-loop containing nucleoside triphosphate hydrolases"/>
    <property type="match status" value="1"/>
</dbReference>
<organism evidence="11 12">
    <name type="scientific">Mumia zhuanghuii</name>
    <dbReference type="NCBI Taxonomy" id="2585211"/>
    <lineage>
        <taxon>Bacteria</taxon>
        <taxon>Bacillati</taxon>
        <taxon>Actinomycetota</taxon>
        <taxon>Actinomycetes</taxon>
        <taxon>Propionibacteriales</taxon>
        <taxon>Nocardioidaceae</taxon>
        <taxon>Mumia</taxon>
    </lineage>
</organism>
<comment type="pathway">
    <text evidence="7">Cofactor biosynthesis; adenosylcobalamin biosynthesis; cob(II)yrinate a,c-diamide from precorrin-2 (aerobic route): step 9/10.</text>
</comment>
<evidence type="ECO:0000259" key="10">
    <source>
        <dbReference type="Pfam" id="PF07685"/>
    </source>
</evidence>
<dbReference type="Gene3D" id="3.90.1150.10">
    <property type="entry name" value="Aspartate Aminotransferase, domain 1"/>
    <property type="match status" value="1"/>
</dbReference>
<dbReference type="InterPro" id="IPR004839">
    <property type="entry name" value="Aminotransferase_I/II_large"/>
</dbReference>
<dbReference type="NCBIfam" id="NF002204">
    <property type="entry name" value="PRK01077.1"/>
    <property type="match status" value="1"/>
</dbReference>
<dbReference type="InterPro" id="IPR015424">
    <property type="entry name" value="PyrdxlP-dep_Trfase"/>
</dbReference>
<dbReference type="Gene3D" id="3.40.640.10">
    <property type="entry name" value="Type I PLP-dependent aspartate aminotransferase-like (Major domain)"/>
    <property type="match status" value="1"/>
</dbReference>
<comment type="catalytic activity">
    <reaction evidence="7">
        <text>hydrogenobyrinate + 2 L-glutamine + 2 ATP + 2 H2O = hydrogenobyrinate a,c-diamide + 2 L-glutamate + 2 ADP + 2 phosphate + 2 H(+)</text>
        <dbReference type="Rhea" id="RHEA:12544"/>
        <dbReference type="ChEBI" id="CHEBI:15377"/>
        <dbReference type="ChEBI" id="CHEBI:15378"/>
        <dbReference type="ChEBI" id="CHEBI:29985"/>
        <dbReference type="ChEBI" id="CHEBI:30616"/>
        <dbReference type="ChEBI" id="CHEBI:43474"/>
        <dbReference type="ChEBI" id="CHEBI:58359"/>
        <dbReference type="ChEBI" id="CHEBI:77873"/>
        <dbReference type="ChEBI" id="CHEBI:77874"/>
        <dbReference type="ChEBI" id="CHEBI:456216"/>
        <dbReference type="EC" id="6.3.5.9"/>
    </reaction>
</comment>
<evidence type="ECO:0000256" key="3">
    <source>
        <dbReference type="ARBA" id="ARBA00022741"/>
    </source>
</evidence>
<evidence type="ECO:0000313" key="11">
    <source>
        <dbReference type="EMBL" id="KAA1425438.1"/>
    </source>
</evidence>
<comment type="domain">
    <text evidence="7">Comprises of two domains. The C-terminal domain contains the binding site for glutamine and catalyzes the hydrolysis of this substrate to glutamate and ammonia. The N-terminal domain is anticipated to bind ATP and hydrogenobyrinate and catalyzes the ultimate synthesis of the diamide product. The ammonia produced via the glutaminase domain is probably translocated to the adjacent domain via a molecular tunnel, where it reacts with an activated intermediate.</text>
</comment>
<dbReference type="CDD" id="cd03130">
    <property type="entry name" value="GATase1_CobB"/>
    <property type="match status" value="1"/>
</dbReference>
<feature type="domain" description="Aminotransferase class I/classII large" evidence="8">
    <location>
        <begin position="500"/>
        <end position="814"/>
    </location>
</feature>
<dbReference type="GO" id="GO:0009236">
    <property type="term" value="P:cobalamin biosynthetic process"/>
    <property type="evidence" value="ECO:0007669"/>
    <property type="project" value="UniProtKB-UniRule"/>
</dbReference>
<dbReference type="NCBIfam" id="NF005915">
    <property type="entry name" value="PRK07908.1"/>
    <property type="match status" value="1"/>
</dbReference>
<dbReference type="Pfam" id="PF01656">
    <property type="entry name" value="CbiA"/>
    <property type="match status" value="1"/>
</dbReference>
<keyword evidence="3 7" id="KW-0547">Nucleotide-binding</keyword>
<keyword evidence="5 7" id="KW-0460">Magnesium</keyword>
<name>A0A5Q6S4X8_9ACTN</name>
<accession>A0A5Q6S4X8</accession>
<dbReference type="PROSITE" id="PS51274">
    <property type="entry name" value="GATASE_COBBQ"/>
    <property type="match status" value="1"/>
</dbReference>
<dbReference type="Proteomes" id="UP000307768">
    <property type="component" value="Unassembled WGS sequence"/>
</dbReference>
<feature type="active site" description="Nucleophile" evidence="7">
    <location>
        <position position="336"/>
    </location>
</feature>
<dbReference type="InterPro" id="IPR015422">
    <property type="entry name" value="PyrdxlP-dep_Trfase_small"/>
</dbReference>
<comment type="caution">
    <text evidence="11">The sequence shown here is derived from an EMBL/GenBank/DDBJ whole genome shotgun (WGS) entry which is preliminary data.</text>
</comment>
<dbReference type="PANTHER" id="PTHR43873">
    <property type="entry name" value="COBYRINATE A,C-DIAMIDE SYNTHASE"/>
    <property type="match status" value="1"/>
</dbReference>
<feature type="domain" description="CobB/CobQ-like glutamine amidotransferase" evidence="10">
    <location>
        <begin position="271"/>
        <end position="433"/>
    </location>
</feature>
<dbReference type="InterPro" id="IPR015421">
    <property type="entry name" value="PyrdxlP-dep_Trfase_major"/>
</dbReference>
<gene>
    <name evidence="7" type="primary">cobB</name>
    <name evidence="11" type="ORF">FE697_000495</name>
</gene>
<comment type="function">
    <text evidence="7">Catalyzes the ATP-dependent amidation of the two carboxylate groups at positions a and c of hydrogenobyrinate, using either L-glutamine or ammonia as the nitrogen source.</text>
</comment>
<comment type="similarity">
    <text evidence="7">Belongs to the CobB/CbiA family.</text>
</comment>
<evidence type="ECO:0000256" key="6">
    <source>
        <dbReference type="ARBA" id="ARBA00022962"/>
    </source>
</evidence>
<evidence type="ECO:0000259" key="9">
    <source>
        <dbReference type="Pfam" id="PF01656"/>
    </source>
</evidence>
<evidence type="ECO:0000313" key="12">
    <source>
        <dbReference type="Proteomes" id="UP000307768"/>
    </source>
</evidence>
<dbReference type="Pfam" id="PF00155">
    <property type="entry name" value="Aminotran_1_2"/>
    <property type="match status" value="1"/>
</dbReference>